<protein>
    <recommendedName>
        <fullName evidence="3">F-box domain-containing protein</fullName>
    </recommendedName>
</protein>
<organism evidence="1 2">
    <name type="scientific">Hyaloscypha hepaticicola</name>
    <dbReference type="NCBI Taxonomy" id="2082293"/>
    <lineage>
        <taxon>Eukaryota</taxon>
        <taxon>Fungi</taxon>
        <taxon>Dikarya</taxon>
        <taxon>Ascomycota</taxon>
        <taxon>Pezizomycotina</taxon>
        <taxon>Leotiomycetes</taxon>
        <taxon>Helotiales</taxon>
        <taxon>Hyaloscyphaceae</taxon>
        <taxon>Hyaloscypha</taxon>
    </lineage>
</organism>
<evidence type="ECO:0000313" key="2">
    <source>
        <dbReference type="Proteomes" id="UP000235672"/>
    </source>
</evidence>
<dbReference type="STRING" id="1745343.A0A2J6PQS2"/>
<reference evidence="1 2" key="1">
    <citation type="submission" date="2016-05" db="EMBL/GenBank/DDBJ databases">
        <title>A degradative enzymes factory behind the ericoid mycorrhizal symbiosis.</title>
        <authorList>
            <consortium name="DOE Joint Genome Institute"/>
            <person name="Martino E."/>
            <person name="Morin E."/>
            <person name="Grelet G."/>
            <person name="Kuo A."/>
            <person name="Kohler A."/>
            <person name="Daghino S."/>
            <person name="Barry K."/>
            <person name="Choi C."/>
            <person name="Cichocki N."/>
            <person name="Clum A."/>
            <person name="Copeland A."/>
            <person name="Hainaut M."/>
            <person name="Haridas S."/>
            <person name="Labutti K."/>
            <person name="Lindquist E."/>
            <person name="Lipzen A."/>
            <person name="Khouja H.-R."/>
            <person name="Murat C."/>
            <person name="Ohm R."/>
            <person name="Olson A."/>
            <person name="Spatafora J."/>
            <person name="Veneault-Fourrey C."/>
            <person name="Henrissat B."/>
            <person name="Grigoriev I."/>
            <person name="Martin F."/>
            <person name="Perotto S."/>
        </authorList>
    </citation>
    <scope>NUCLEOTIDE SEQUENCE [LARGE SCALE GENOMIC DNA]</scope>
    <source>
        <strain evidence="1 2">UAMH 7357</strain>
    </source>
</reference>
<sequence>MDYPSHVMPSGSRGASSLPPEIWRMVAEQIPGVKILQALIRVCRAFRDIFQPFLYAQFRFILNKRYPSDLERSKFPEFFRYTKEFEVVVKRLQNVEGVDYHVHLNQGYASFVSRALRAMPNLRSFRWYDSSMDDECDPSLILQNDELLATLESAPHLRELTLQYCALNSHGPDDFYKRSTQFQGFKNLTLLEIYGFFGARSDLVEDIANVLKDCPGLKKLGLGMHYEFDTSDEFHEILVDKGQCDFLEQLCLRYGTFSSPLTLETLRLGTGMFIHKSESADIGNYIKKLVNIQNVKTLHLYNGYTHPNSDWDEYAPSEVHWEFFAECTSLHQLSVTRLDEGVRKLLNASGESVQELHVTEHVSIDDHSLQNYDVLNLPHLSMLFSREMVVDYAVHDLYWARIDESGERNLRRFLDISVLDRLPDYGANLTQLGICLDPDDQWERFTYHLRHMRYLTYLRMDKKRHQSSTYPPASTHLCQGITNFKDLAACYAKLMRSMCPTLQYIQIQSWSWQIMAPLPGVPIPEEEHASQIELREMEWVERKGIELFAIGTSAQQSWLPAVEEFYEETWQE</sequence>
<accession>A0A2J6PQS2</accession>
<dbReference type="AlphaFoldDB" id="A0A2J6PQS2"/>
<evidence type="ECO:0000313" key="1">
    <source>
        <dbReference type="EMBL" id="PMD16369.1"/>
    </source>
</evidence>
<dbReference type="Proteomes" id="UP000235672">
    <property type="component" value="Unassembled WGS sequence"/>
</dbReference>
<name>A0A2J6PQS2_9HELO</name>
<dbReference type="InterPro" id="IPR032675">
    <property type="entry name" value="LRR_dom_sf"/>
</dbReference>
<dbReference type="EMBL" id="KZ613506">
    <property type="protein sequence ID" value="PMD16369.1"/>
    <property type="molecule type" value="Genomic_DNA"/>
</dbReference>
<dbReference type="SUPFAM" id="SSF52047">
    <property type="entry name" value="RNI-like"/>
    <property type="match status" value="1"/>
</dbReference>
<keyword evidence="2" id="KW-1185">Reference proteome</keyword>
<evidence type="ECO:0008006" key="3">
    <source>
        <dbReference type="Google" id="ProtNLM"/>
    </source>
</evidence>
<proteinExistence type="predicted"/>
<dbReference type="Gene3D" id="3.80.10.10">
    <property type="entry name" value="Ribonuclease Inhibitor"/>
    <property type="match status" value="1"/>
</dbReference>
<dbReference type="OrthoDB" id="3541994at2759"/>
<gene>
    <name evidence="1" type="ORF">NA56DRAFT_753232</name>
</gene>